<feature type="compositionally biased region" description="Polar residues" evidence="1">
    <location>
        <begin position="1749"/>
        <end position="1764"/>
    </location>
</feature>
<evidence type="ECO:0000256" key="1">
    <source>
        <dbReference type="SAM" id="MobiDB-lite"/>
    </source>
</evidence>
<gene>
    <name evidence="3" type="ORF">SAMN05216593_10495</name>
</gene>
<proteinExistence type="predicted"/>
<feature type="region of interest" description="Disordered" evidence="1">
    <location>
        <begin position="1744"/>
        <end position="1764"/>
    </location>
</feature>
<protein>
    <recommendedName>
        <fullName evidence="2">Dermonecrotic toxin N-terminal domain-containing protein</fullName>
    </recommendedName>
</protein>
<dbReference type="Proteomes" id="UP000183983">
    <property type="component" value="Unassembled WGS sequence"/>
</dbReference>
<reference evidence="3 4" key="1">
    <citation type="submission" date="2016-11" db="EMBL/GenBank/DDBJ databases">
        <authorList>
            <person name="Jaros S."/>
            <person name="Januszkiewicz K."/>
            <person name="Wedrychowicz H."/>
        </authorList>
    </citation>
    <scope>NUCLEOTIDE SEQUENCE [LARGE SCALE GENOMIC DNA]</scope>
    <source>
        <strain evidence="3 4">LMG 26898</strain>
    </source>
</reference>
<dbReference type="Pfam" id="PF20178">
    <property type="entry name" value="ToxA_N"/>
    <property type="match status" value="1"/>
</dbReference>
<organism evidence="3 4">
    <name type="scientific">Pseudomonas asturiensis</name>
    <dbReference type="NCBI Taxonomy" id="1190415"/>
    <lineage>
        <taxon>Bacteria</taxon>
        <taxon>Pseudomonadati</taxon>
        <taxon>Pseudomonadota</taxon>
        <taxon>Gammaproteobacteria</taxon>
        <taxon>Pseudomonadales</taxon>
        <taxon>Pseudomonadaceae</taxon>
        <taxon>Pseudomonas</taxon>
    </lineage>
</organism>
<dbReference type="InterPro" id="IPR024079">
    <property type="entry name" value="MetalloPept_cat_dom_sf"/>
</dbReference>
<evidence type="ECO:0000259" key="2">
    <source>
        <dbReference type="Pfam" id="PF20178"/>
    </source>
</evidence>
<name>A0A1M7MBK1_9PSED</name>
<dbReference type="Gene3D" id="3.40.390.10">
    <property type="entry name" value="Collagenase (Catalytic Domain)"/>
    <property type="match status" value="1"/>
</dbReference>
<dbReference type="GO" id="GO:0008237">
    <property type="term" value="F:metallopeptidase activity"/>
    <property type="evidence" value="ECO:0007669"/>
    <property type="project" value="InterPro"/>
</dbReference>
<evidence type="ECO:0000313" key="3">
    <source>
        <dbReference type="EMBL" id="SHM88210.1"/>
    </source>
</evidence>
<feature type="domain" description="Dermonecrotic toxin N-terminal" evidence="2">
    <location>
        <begin position="900"/>
        <end position="1154"/>
    </location>
</feature>
<dbReference type="EMBL" id="FRDA01000004">
    <property type="protein sequence ID" value="SHM88210.1"/>
    <property type="molecule type" value="Genomic_DNA"/>
</dbReference>
<evidence type="ECO:0000313" key="4">
    <source>
        <dbReference type="Proteomes" id="UP000183983"/>
    </source>
</evidence>
<accession>A0A1M7MBK1</accession>
<dbReference type="RefSeq" id="WP_073164617.1">
    <property type="nucleotide sequence ID" value="NZ_FRDA01000004.1"/>
</dbReference>
<dbReference type="InterPro" id="IPR046673">
    <property type="entry name" value="ToxA_N"/>
</dbReference>
<sequence>MSTLHPYFFSESLKSQFAQDIRDAIGEARISSLQGAWLQRLVPAVAADETPDDSSRPRVDRLVRDDGVDLGAELTGALLISDPDDDHAPVFLNTLLSGLERFDSRSSLFDALKQRFEEIRPDSIEVDAEHVETLVFETRARLIMRQQADHLENLTRQLHRLPGLQSALGKALSASLLEKIPETQIDVFSHPVQLINAESPANVIGTERFVDVALDEYVSQALPTGLKRQYLDLQGNILSGPQLLSCTQALSQAKAATGAWYEQLLTDYWASTRRDGRTVHAFFVQALEESFRQHLLSGRSDGSLTEGEFARLRRLLPWAGDGAESEPIRVRRLSVSGAGQGPVKLIGLFLIEFDTAAPSGVYLYSSLGGFSRFVDSSRIATHFSTHQGRSDLRFFSSLNDHTLLDVQGPLELHTETITEPFFCVYLDSIIALQKRSLRHVAGLQPIGREQTPVRFDDSIDIRLLVDARLLGLHDLGRWHLGETTFEQIWGTPVAVPAVTFDSSGTWAGKLEQLEKLFKRMSLLRPGVDGCMRNALNRYFVLISGPRLDARTLWLTPGSGNKTSIALLSWALGRVCGHAQAGYADALVMHGDRAPSAYSFEPRLPRALLEEILTCVLPDFAERFERQIVEFYTRQARYLNTCLQPGMGMVLVREYALRLELTMEQHQGNLPGPVIESIKQVLDRPFPGLREPLGDKCMDAQAVSIRYEGLERGIVLPNTFVLCKPQKIEKPVMWRLGNGFKCFDSVQELESWVSLEFIGEDSAHMLNLMSEPDSQLVSEYLSREAKPDIKVTLNRIEGHFIEALQVLEIERQQLTSASFYKRAVERRSDAELFRHLMSNVERDDSNRHVLNHLGTVIQRVIYKTTVPEWINEASASEQIALVDVLQRFYVTCVMQKDFLFDIPSLYEYAQEQLDKKLARDFPHHPVDPDRVVVTLTHYTVPLIPVGEVPQVLPAATELVSQNLVEFSANRFMARQDGSISLTTNNGEPLPASFTAAYVREMVSTLDVAAGYRQLLASTLVKTDPAYAERQKLFAEQVPALDLFRAMSFKLRKELSEDAYLFVEAVLNMPDGIARLPVGNRKVELSPLRLLPASEGWDPTTVINTYLIFPDQADAGPWVLYAPLHGDFVLKEYPDRKALLTDIRTSDSLQEFILDRIDPQMRKVYDNGGFMEPHLPFSVESSFDLPVERPQPVMLDIHAYEGNALQFMFEGTQQSLTLQVRQQSVTNTELRHTATRYVIGLLVEQTMALLPGRLGALVGIWQSRDLLKQSAISAGEQHWGEAFAQLLAGVSMLITSGMGLQSNGAQPGEGSQETSTVATADETLDDKLAKVDDRIEDPQDVPPFPEFSWANNSMTQEVRERLRRFEVRGIALNSLHKDEQFNTYNDPVSGRKYAAIDGKAYELRSDQDGWYIASNEMAGPPVVMDSTQHWKLDLQTGLKGGGGVLTRIKSSQVDRAVDGFIAVDSSGMPDIRRNFRGMAMEIEQGHNQAQRYLENCLDNLRLRLPDESMDPRVQKILADYFATPVSDVRSHEPVRYAVTKLYDALMDPSLSPVDSPRYVVGVNRQGQETCAFIFDWDPQKRIFLTEQFFRTPHYRLKLRAQRAANFDFGAHYRACILIHELSHLVLKTEDVAYIDAQAPYVDLLEETPGYRLRLRNQQIALQQKALSYNTDRSKLFKQMENGMWRDLKRSDGDGKKVILRITGKKTLDEARDVFYSDIEKRISIMLSNADSVALLATLLGRERFRPAGKTPASSNVGASGSNQVVP</sequence>